<evidence type="ECO:0000259" key="1">
    <source>
        <dbReference type="Pfam" id="PF03190"/>
    </source>
</evidence>
<sequence>MIVWVSAQALENRLADNPSPYLAMHGHDPVAWQEWNAETLDLAKKEGKLLFISSGYFACHWCHVMQRESYSNPVIAELLNKYFIPVKVDRELNPALDEHLIDFVQRTQGRAGWPLNVFLTPEGYPLVGMTYVSPEKFRTLLNRLQKMWQAERPQATRLAKQALEALVATRQGKAGDELISRQELQQKFLESAMDIADDIAGGFGQQNRFPMTPQLSALLEIQARHPEENLAHFLRLTLDQMASRGMRDHLGGGFFRYTMDPGWRRPHYEKMLYTQALLARLYLRAAEVFKEPRYAAVARDTLDFTLREMCAGSACVASFSAVDGGGVEGGYYLWKEAELKQLLKGQLWPLARDHWQLKGFDNNPEGVLPMQGASVEELARAHHLPEAEVRDLLEKARRILLEVRRKRSLPVDSKRLAGWNGLMLGALSQAARQEGQGDYRNAAEGLRRYIVKKLWNGRQLCRAVHQGKPVGQASLADYAYVAEGLRQFALVTGRDEETGLMETLLKSAWRDFHTPKGWISSSSALLPGMPSVPVQEDGALPSASAIVLRLSLLSQDAGLLEEARGLVPASWLAVQDAPFWYATTVSVLLFSRNPPAAAGLSL</sequence>
<dbReference type="Gene3D" id="3.40.30.10">
    <property type="entry name" value="Glutaredoxin"/>
    <property type="match status" value="1"/>
</dbReference>
<dbReference type="EMBL" id="AP012273">
    <property type="protein sequence ID" value="BAO43654.1"/>
    <property type="molecule type" value="Genomic_DNA"/>
</dbReference>
<dbReference type="InterPro" id="IPR024705">
    <property type="entry name" value="Ssp411"/>
</dbReference>
<organism evidence="2 3">
    <name type="scientific">Thiolapillus brandeum</name>
    <dbReference type="NCBI Taxonomy" id="1076588"/>
    <lineage>
        <taxon>Bacteria</taxon>
        <taxon>Pseudomonadati</taxon>
        <taxon>Pseudomonadota</taxon>
        <taxon>Gammaproteobacteria</taxon>
        <taxon>Chromatiales</taxon>
        <taxon>Sedimenticolaceae</taxon>
        <taxon>Thiolapillus</taxon>
    </lineage>
</organism>
<feature type="domain" description="Spermatogenesis-associated protein 20-like TRX" evidence="1">
    <location>
        <begin position="11"/>
        <end position="166"/>
    </location>
</feature>
<evidence type="ECO:0000313" key="3">
    <source>
        <dbReference type="Proteomes" id="UP000031631"/>
    </source>
</evidence>
<accession>A0A7U6GHB1</accession>
<dbReference type="KEGG" id="tbn:TBH_C0716"/>
<dbReference type="RefSeq" id="WP_052469846.1">
    <property type="nucleotide sequence ID" value="NZ_AP012273.1"/>
</dbReference>
<dbReference type="Pfam" id="PF03190">
    <property type="entry name" value="Thioredox_DsbH"/>
    <property type="match status" value="1"/>
</dbReference>
<dbReference type="PANTHER" id="PTHR42899:SF1">
    <property type="entry name" value="SPERMATOGENESIS-ASSOCIATED PROTEIN 20"/>
    <property type="match status" value="1"/>
</dbReference>
<dbReference type="InterPro" id="IPR008928">
    <property type="entry name" value="6-hairpin_glycosidase_sf"/>
</dbReference>
<dbReference type="AlphaFoldDB" id="A0A7U6GHB1"/>
<proteinExistence type="predicted"/>
<dbReference type="InterPro" id="IPR036249">
    <property type="entry name" value="Thioredoxin-like_sf"/>
</dbReference>
<reference evidence="2 3" key="1">
    <citation type="journal article" date="2014" name="PLoS ONE">
        <title>Physiological and genomic features of a novel sulfur-oxidizing gammaproteobacterium belonging to a previously uncultivated symbiotic lineage isolated from a hydrothermal vent.</title>
        <authorList>
            <person name="Nunoura T."/>
            <person name="Takaki Y."/>
            <person name="Kazama H."/>
            <person name="Kakuta J."/>
            <person name="Shimamura S."/>
            <person name="Makita H."/>
            <person name="Hirai M."/>
            <person name="Miyazaki M."/>
            <person name="Takai K."/>
        </authorList>
    </citation>
    <scope>NUCLEOTIDE SEQUENCE [LARGE SCALE GENOMIC DNA]</scope>
    <source>
        <strain evidence="2 3">Hiromi1</strain>
    </source>
</reference>
<dbReference type="SUPFAM" id="SSF48208">
    <property type="entry name" value="Six-hairpin glycosidases"/>
    <property type="match status" value="1"/>
</dbReference>
<dbReference type="SUPFAM" id="SSF52833">
    <property type="entry name" value="Thioredoxin-like"/>
    <property type="match status" value="1"/>
</dbReference>
<dbReference type="Proteomes" id="UP000031631">
    <property type="component" value="Chromosome"/>
</dbReference>
<keyword evidence="3" id="KW-1185">Reference proteome</keyword>
<dbReference type="GO" id="GO:0005975">
    <property type="term" value="P:carbohydrate metabolic process"/>
    <property type="evidence" value="ECO:0007669"/>
    <property type="project" value="InterPro"/>
</dbReference>
<dbReference type="InterPro" id="IPR004879">
    <property type="entry name" value="Ssp411-like_TRX"/>
</dbReference>
<dbReference type="PIRSF" id="PIRSF006402">
    <property type="entry name" value="UCP006402_thioredoxin"/>
    <property type="match status" value="1"/>
</dbReference>
<dbReference type="PANTHER" id="PTHR42899">
    <property type="entry name" value="SPERMATOGENESIS-ASSOCIATED PROTEIN 20"/>
    <property type="match status" value="1"/>
</dbReference>
<protein>
    <recommendedName>
        <fullName evidence="1">Spermatogenesis-associated protein 20-like TRX domain-containing protein</fullName>
    </recommendedName>
</protein>
<evidence type="ECO:0000313" key="2">
    <source>
        <dbReference type="EMBL" id="BAO43654.1"/>
    </source>
</evidence>
<gene>
    <name evidence="2" type="ORF">TBH_C0716</name>
</gene>
<name>A0A7U6GHB1_9GAMM</name>